<proteinExistence type="predicted"/>
<dbReference type="EMBL" id="GGFK01014190">
    <property type="protein sequence ID" value="MBW47511.1"/>
    <property type="molecule type" value="Transcribed_RNA"/>
</dbReference>
<sequence>MHSRSLIVTTGSGSASSSSSSASAAVCGMPGKGSLDQQSSQSRISSRFSCCEYLRTGVNSCAVCIPFLRR</sequence>
<evidence type="ECO:0000313" key="2">
    <source>
        <dbReference type="EMBL" id="MBW47511.1"/>
    </source>
</evidence>
<evidence type="ECO:0000256" key="1">
    <source>
        <dbReference type="SAM" id="MobiDB-lite"/>
    </source>
</evidence>
<reference evidence="2" key="1">
    <citation type="submission" date="2018-01" db="EMBL/GenBank/DDBJ databases">
        <title>An insight into the sialome of Amazonian anophelines.</title>
        <authorList>
            <person name="Ribeiro J.M."/>
            <person name="Scarpassa V."/>
            <person name="Calvo E."/>
        </authorList>
    </citation>
    <scope>NUCLEOTIDE SEQUENCE</scope>
    <source>
        <tissue evidence="2">Salivary glands</tissue>
    </source>
</reference>
<name>A0A2M4B396_9DIPT</name>
<feature type="compositionally biased region" description="Polar residues" evidence="1">
    <location>
        <begin position="1"/>
        <end position="10"/>
    </location>
</feature>
<protein>
    <submittedName>
        <fullName evidence="2">Putative secreted protein</fullName>
    </submittedName>
</protein>
<dbReference type="AlphaFoldDB" id="A0A2M4B396"/>
<feature type="region of interest" description="Disordered" evidence="1">
    <location>
        <begin position="1"/>
        <end position="41"/>
    </location>
</feature>
<accession>A0A2M4B396</accession>
<organism evidence="2">
    <name type="scientific">Anopheles triannulatus</name>
    <dbReference type="NCBI Taxonomy" id="58253"/>
    <lineage>
        <taxon>Eukaryota</taxon>
        <taxon>Metazoa</taxon>
        <taxon>Ecdysozoa</taxon>
        <taxon>Arthropoda</taxon>
        <taxon>Hexapoda</taxon>
        <taxon>Insecta</taxon>
        <taxon>Pterygota</taxon>
        <taxon>Neoptera</taxon>
        <taxon>Endopterygota</taxon>
        <taxon>Diptera</taxon>
        <taxon>Nematocera</taxon>
        <taxon>Culicoidea</taxon>
        <taxon>Culicidae</taxon>
        <taxon>Anophelinae</taxon>
        <taxon>Anopheles</taxon>
    </lineage>
</organism>
<feature type="compositionally biased region" description="Low complexity" evidence="1">
    <location>
        <begin position="11"/>
        <end position="25"/>
    </location>
</feature>